<comment type="caution">
    <text evidence="1">The sequence shown here is derived from an EMBL/GenBank/DDBJ whole genome shotgun (WGS) entry which is preliminary data.</text>
</comment>
<reference evidence="2" key="1">
    <citation type="journal article" date="2023" name="Front. Plant Sci.">
        <title>Chromosomal-level genome assembly of Melastoma candidum provides insights into trichome evolution.</title>
        <authorList>
            <person name="Zhong Y."/>
            <person name="Wu W."/>
            <person name="Sun C."/>
            <person name="Zou P."/>
            <person name="Liu Y."/>
            <person name="Dai S."/>
            <person name="Zhou R."/>
        </authorList>
    </citation>
    <scope>NUCLEOTIDE SEQUENCE [LARGE SCALE GENOMIC DNA]</scope>
</reference>
<evidence type="ECO:0000313" key="2">
    <source>
        <dbReference type="Proteomes" id="UP001057402"/>
    </source>
</evidence>
<gene>
    <name evidence="1" type="ORF">MLD38_023079</name>
</gene>
<keyword evidence="2" id="KW-1185">Reference proteome</keyword>
<protein>
    <submittedName>
        <fullName evidence="1">Uncharacterized protein</fullName>
    </submittedName>
</protein>
<proteinExistence type="predicted"/>
<name>A0ACB9QMK3_9MYRT</name>
<dbReference type="EMBL" id="CM042885">
    <property type="protein sequence ID" value="KAI4367329.1"/>
    <property type="molecule type" value="Genomic_DNA"/>
</dbReference>
<sequence length="146" mass="16090">MAAIVAFVASFIYLVGFLGVDFVHSLILRPSADVWATAEEEEDDDDERIILKEDSRKVPCGQALDCVAKPGFVNPSPSFEKFMPAEVVAEEVVKEKVIEAVKEFEFGTEDEEMVSSVISGKTPSYSLESKLGDCRRAAAIRREALQ</sequence>
<organism evidence="1 2">
    <name type="scientific">Melastoma candidum</name>
    <dbReference type="NCBI Taxonomy" id="119954"/>
    <lineage>
        <taxon>Eukaryota</taxon>
        <taxon>Viridiplantae</taxon>
        <taxon>Streptophyta</taxon>
        <taxon>Embryophyta</taxon>
        <taxon>Tracheophyta</taxon>
        <taxon>Spermatophyta</taxon>
        <taxon>Magnoliopsida</taxon>
        <taxon>eudicotyledons</taxon>
        <taxon>Gunneridae</taxon>
        <taxon>Pentapetalae</taxon>
        <taxon>rosids</taxon>
        <taxon>malvids</taxon>
        <taxon>Myrtales</taxon>
        <taxon>Melastomataceae</taxon>
        <taxon>Melastomatoideae</taxon>
        <taxon>Melastomateae</taxon>
        <taxon>Melastoma</taxon>
    </lineage>
</organism>
<dbReference type="Proteomes" id="UP001057402">
    <property type="component" value="Chromosome 6"/>
</dbReference>
<evidence type="ECO:0000313" key="1">
    <source>
        <dbReference type="EMBL" id="KAI4367329.1"/>
    </source>
</evidence>
<accession>A0ACB9QMK3</accession>